<feature type="transmembrane region" description="Helical" evidence="1">
    <location>
        <begin position="26"/>
        <end position="48"/>
    </location>
</feature>
<gene>
    <name evidence="2" type="ORF">Zmor_017231</name>
</gene>
<dbReference type="Proteomes" id="UP001168821">
    <property type="component" value="Unassembled WGS sequence"/>
</dbReference>
<accession>A0AA38I8P2</accession>
<dbReference type="AlphaFoldDB" id="A0AA38I8P2"/>
<keyword evidence="1" id="KW-0812">Transmembrane</keyword>
<sequence length="93" mass="10919">MDFFGNSTTTTTTESPEPDQHRDYKFLIVPLVVVFVILVLSALVYLMARRKRRLDVLRHSLMVLYEFDSNEQEWESLNSYDNPNYTEINNTAV</sequence>
<organism evidence="2 3">
    <name type="scientific">Zophobas morio</name>
    <dbReference type="NCBI Taxonomy" id="2755281"/>
    <lineage>
        <taxon>Eukaryota</taxon>
        <taxon>Metazoa</taxon>
        <taxon>Ecdysozoa</taxon>
        <taxon>Arthropoda</taxon>
        <taxon>Hexapoda</taxon>
        <taxon>Insecta</taxon>
        <taxon>Pterygota</taxon>
        <taxon>Neoptera</taxon>
        <taxon>Endopterygota</taxon>
        <taxon>Coleoptera</taxon>
        <taxon>Polyphaga</taxon>
        <taxon>Cucujiformia</taxon>
        <taxon>Tenebrionidae</taxon>
        <taxon>Zophobas</taxon>
    </lineage>
</organism>
<keyword evidence="1" id="KW-1133">Transmembrane helix</keyword>
<protein>
    <submittedName>
        <fullName evidence="2">Uncharacterized protein</fullName>
    </submittedName>
</protein>
<dbReference type="EMBL" id="JALNTZ010000005">
    <property type="protein sequence ID" value="KAJ3651175.1"/>
    <property type="molecule type" value="Genomic_DNA"/>
</dbReference>
<keyword evidence="1" id="KW-0472">Membrane</keyword>
<proteinExistence type="predicted"/>
<evidence type="ECO:0000256" key="1">
    <source>
        <dbReference type="SAM" id="Phobius"/>
    </source>
</evidence>
<name>A0AA38I8P2_9CUCU</name>
<evidence type="ECO:0000313" key="2">
    <source>
        <dbReference type="EMBL" id="KAJ3651175.1"/>
    </source>
</evidence>
<keyword evidence="3" id="KW-1185">Reference proteome</keyword>
<reference evidence="2" key="1">
    <citation type="journal article" date="2023" name="G3 (Bethesda)">
        <title>Whole genome assemblies of Zophobas morio and Tenebrio molitor.</title>
        <authorList>
            <person name="Kaur S."/>
            <person name="Stinson S.A."/>
            <person name="diCenzo G.C."/>
        </authorList>
    </citation>
    <scope>NUCLEOTIDE SEQUENCE</scope>
    <source>
        <strain evidence="2">QUZm001</strain>
    </source>
</reference>
<comment type="caution">
    <text evidence="2">The sequence shown here is derived from an EMBL/GenBank/DDBJ whole genome shotgun (WGS) entry which is preliminary data.</text>
</comment>
<evidence type="ECO:0000313" key="3">
    <source>
        <dbReference type="Proteomes" id="UP001168821"/>
    </source>
</evidence>